<feature type="domain" description="C2H2-type" evidence="16">
    <location>
        <begin position="696"/>
        <end position="723"/>
    </location>
</feature>
<dbReference type="FunFam" id="3.30.160.60:FF:001370">
    <property type="entry name" value="Zinc finger protein"/>
    <property type="match status" value="1"/>
</dbReference>
<evidence type="ECO:0000256" key="7">
    <source>
        <dbReference type="ARBA" id="ARBA00022833"/>
    </source>
</evidence>
<keyword evidence="8" id="KW-0832">Ubl conjugation</keyword>
<feature type="compositionally biased region" description="Polar residues" evidence="15">
    <location>
        <begin position="219"/>
        <end position="234"/>
    </location>
</feature>
<evidence type="ECO:0000256" key="3">
    <source>
        <dbReference type="ARBA" id="ARBA00022499"/>
    </source>
</evidence>
<keyword evidence="3" id="KW-1017">Isopeptide bond</keyword>
<dbReference type="SUPFAM" id="SSF57667">
    <property type="entry name" value="beta-beta-alpha zinc fingers"/>
    <property type="match status" value="8"/>
</dbReference>
<feature type="domain" description="C2H2-type" evidence="16">
    <location>
        <begin position="401"/>
        <end position="428"/>
    </location>
</feature>
<keyword evidence="5" id="KW-0677">Repeat</keyword>
<proteinExistence type="inferred from homology"/>
<protein>
    <recommendedName>
        <fullName evidence="16">C2H2-type domain-containing protein</fullName>
    </recommendedName>
</protein>
<dbReference type="InterPro" id="IPR013087">
    <property type="entry name" value="Znf_C2H2_type"/>
</dbReference>
<evidence type="ECO:0000256" key="2">
    <source>
        <dbReference type="ARBA" id="ARBA00006991"/>
    </source>
</evidence>
<dbReference type="FunFam" id="3.30.160.60:FF:000690">
    <property type="entry name" value="Zinc finger protein 354C"/>
    <property type="match status" value="1"/>
</dbReference>
<keyword evidence="6 13" id="KW-0863">Zinc-finger</keyword>
<dbReference type="FunFam" id="3.30.160.60:FF:000446">
    <property type="entry name" value="Zinc finger protein"/>
    <property type="match status" value="1"/>
</dbReference>
<evidence type="ECO:0000256" key="8">
    <source>
        <dbReference type="ARBA" id="ARBA00022843"/>
    </source>
</evidence>
<evidence type="ECO:0000256" key="1">
    <source>
        <dbReference type="ARBA" id="ARBA00004123"/>
    </source>
</evidence>
<feature type="domain" description="C2H2-type" evidence="16">
    <location>
        <begin position="485"/>
        <end position="512"/>
    </location>
</feature>
<dbReference type="Proteomes" id="UP000261600">
    <property type="component" value="Unplaced"/>
</dbReference>
<comment type="similarity">
    <text evidence="2">Belongs to the krueppel C2H2-type zinc-finger protein family.</text>
</comment>
<dbReference type="FunFam" id="3.30.160.60:FF:000759">
    <property type="entry name" value="zinc finger protein 16"/>
    <property type="match status" value="1"/>
</dbReference>
<evidence type="ECO:0000256" key="4">
    <source>
        <dbReference type="ARBA" id="ARBA00022723"/>
    </source>
</evidence>
<comment type="subcellular location">
    <subcellularLocation>
        <location evidence="1">Nucleus</location>
    </subcellularLocation>
</comment>
<evidence type="ECO:0000256" key="5">
    <source>
        <dbReference type="ARBA" id="ARBA00022737"/>
    </source>
</evidence>
<dbReference type="GO" id="GO:0000978">
    <property type="term" value="F:RNA polymerase II cis-regulatory region sequence-specific DNA binding"/>
    <property type="evidence" value="ECO:0007669"/>
    <property type="project" value="TreeGrafter"/>
</dbReference>
<evidence type="ECO:0000313" key="18">
    <source>
        <dbReference type="Proteomes" id="UP000261600"/>
    </source>
</evidence>
<evidence type="ECO:0000256" key="15">
    <source>
        <dbReference type="SAM" id="MobiDB-lite"/>
    </source>
</evidence>
<keyword evidence="10" id="KW-0238">DNA-binding</keyword>
<evidence type="ECO:0000313" key="17">
    <source>
        <dbReference type="Ensembl" id="ENSMALP00000025381.1"/>
    </source>
</evidence>
<dbReference type="GO" id="GO:0005634">
    <property type="term" value="C:nucleus"/>
    <property type="evidence" value="ECO:0007669"/>
    <property type="project" value="UniProtKB-SubCell"/>
</dbReference>
<sequence length="783" mass="88333">MDGTINDRFESEIGAVVEVSVRATVAALARDGAGGGDWTAPAAISQIFQELGKDLTVKITELYRDTSSEVLRENRALKVEVEQLESDLKRNLVAAFELEKQLRNQVGRLRKEVAHLDQDLKNMRTAKETRELLERDRRERTVGGPVHVLLQSGSALGTPEMSLYTGQMVSDPAALSVAILSSAVATGQTPGQPLAPGLMTSQHNLTSVSRSLSVRDAAASTQPASNLTVNSLGNINLHPPLGPTGQATNSPPPSAGQEPEPVDSSAVKSEPQETVIKLSEDQHEDTAGQSAASDLGKGTSHGYRRRDEKHQEKRVCEKCNKGFRYPYQLRLHMSCHDKPFSCDQCDKCFHTEKTLQTHLQAHRAKMASQNVWACSQCDKRFSFQDRLAAHLLHHEAEKKSFACSVCEKTYNKMHLLRRHETAHSTVRPFICDTCGKGFKAKSGLRQHQSIHTGERRFTCATCGMRFRTSGHLFGHKRVHSDERPFRCFDCGKAFKLKRMLVQHQIVHTKEKPFICEMCGAGFGLKFNLQKHLRFHTGEKCFRCEKCGEEFSGTRAFKTHMFVHGTTKPFKCHLCGKTFFFNSKLLEHQRDVHGDQEAAPSQQREQPAGFKPFSCKVCQRCFSSPNTLRRHEETHSEENKFICSTCGKIFHHKYTFVYHMRSHNEESFSSCSVCGKRFLQPSRLKEHMTIHTGEKMFSCEQCGKAFRIRNNLYRHTKIHRGVRPYQCQVCGGKFSQAQSLKLHMQKHTGVKLYTCPHCSRGFCDSRNLKKHRCGDQRSTQKAAK</sequence>
<dbReference type="FunFam" id="3.30.160.60:FF:000275">
    <property type="entry name" value="zinc finger protein 90 homolog"/>
    <property type="match status" value="1"/>
</dbReference>
<dbReference type="PANTHER" id="PTHR23226">
    <property type="entry name" value="ZINC FINGER AND SCAN DOMAIN-CONTAINING"/>
    <property type="match status" value="1"/>
</dbReference>
<dbReference type="Pfam" id="PF00096">
    <property type="entry name" value="zf-C2H2"/>
    <property type="match status" value="8"/>
</dbReference>
<dbReference type="GO" id="GO:0008270">
    <property type="term" value="F:zinc ion binding"/>
    <property type="evidence" value="ECO:0007669"/>
    <property type="project" value="UniProtKB-KW"/>
</dbReference>
<feature type="domain" description="C2H2-type" evidence="16">
    <location>
        <begin position="752"/>
        <end position="781"/>
    </location>
</feature>
<evidence type="ECO:0000256" key="10">
    <source>
        <dbReference type="ARBA" id="ARBA00023125"/>
    </source>
</evidence>
<dbReference type="PROSITE" id="PS50157">
    <property type="entry name" value="ZINC_FINGER_C2H2_2"/>
    <property type="match status" value="16"/>
</dbReference>
<feature type="region of interest" description="Disordered" evidence="15">
    <location>
        <begin position="214"/>
        <end position="311"/>
    </location>
</feature>
<evidence type="ECO:0000256" key="14">
    <source>
        <dbReference type="SAM" id="Coils"/>
    </source>
</evidence>
<accession>A0A3Q3R2R5</accession>
<dbReference type="FunFam" id="3.30.160.60:FF:000761">
    <property type="entry name" value="Zinc finger protein 449"/>
    <property type="match status" value="1"/>
</dbReference>
<name>A0A3Q3R2R5_MONAL</name>
<dbReference type="Ensembl" id="ENSMALT00000025854.1">
    <property type="protein sequence ID" value="ENSMALP00000025381.1"/>
    <property type="gene ID" value="ENSMALG00000017670.1"/>
</dbReference>
<evidence type="ECO:0000259" key="16">
    <source>
        <dbReference type="PROSITE" id="PS50157"/>
    </source>
</evidence>
<dbReference type="PROSITE" id="PS00028">
    <property type="entry name" value="ZINC_FINGER_C2H2_1"/>
    <property type="match status" value="15"/>
</dbReference>
<feature type="domain" description="C2H2-type" evidence="16">
    <location>
        <begin position="340"/>
        <end position="367"/>
    </location>
</feature>
<dbReference type="InterPro" id="IPR036236">
    <property type="entry name" value="Znf_C2H2_sf"/>
</dbReference>
<feature type="domain" description="C2H2-type" evidence="16">
    <location>
        <begin position="513"/>
        <end position="540"/>
    </location>
</feature>
<feature type="domain" description="C2H2-type" evidence="16">
    <location>
        <begin position="457"/>
        <end position="484"/>
    </location>
</feature>
<keyword evidence="9" id="KW-0805">Transcription regulation</keyword>
<reference evidence="17" key="1">
    <citation type="submission" date="2025-08" db="UniProtKB">
        <authorList>
            <consortium name="Ensembl"/>
        </authorList>
    </citation>
    <scope>IDENTIFICATION</scope>
</reference>
<feature type="domain" description="C2H2-type" evidence="16">
    <location>
        <begin position="569"/>
        <end position="597"/>
    </location>
</feature>
<keyword evidence="18" id="KW-1185">Reference proteome</keyword>
<keyword evidence="7" id="KW-0862">Zinc</keyword>
<reference evidence="17" key="2">
    <citation type="submission" date="2025-09" db="UniProtKB">
        <authorList>
            <consortium name="Ensembl"/>
        </authorList>
    </citation>
    <scope>IDENTIFICATION</scope>
</reference>
<feature type="domain" description="C2H2-type" evidence="16">
    <location>
        <begin position="314"/>
        <end position="336"/>
    </location>
</feature>
<feature type="domain" description="C2H2-type" evidence="16">
    <location>
        <begin position="640"/>
        <end position="667"/>
    </location>
</feature>
<feature type="coiled-coil region" evidence="14">
    <location>
        <begin position="67"/>
        <end position="136"/>
    </location>
</feature>
<dbReference type="Gene3D" id="3.30.160.60">
    <property type="entry name" value="Classic Zinc Finger"/>
    <property type="match status" value="13"/>
</dbReference>
<keyword evidence="11" id="KW-0804">Transcription</keyword>
<feature type="domain" description="C2H2-type" evidence="16">
    <location>
        <begin position="668"/>
        <end position="695"/>
    </location>
</feature>
<organism evidence="17 18">
    <name type="scientific">Monopterus albus</name>
    <name type="common">Swamp eel</name>
    <dbReference type="NCBI Taxonomy" id="43700"/>
    <lineage>
        <taxon>Eukaryota</taxon>
        <taxon>Metazoa</taxon>
        <taxon>Chordata</taxon>
        <taxon>Craniata</taxon>
        <taxon>Vertebrata</taxon>
        <taxon>Euteleostomi</taxon>
        <taxon>Actinopterygii</taxon>
        <taxon>Neopterygii</taxon>
        <taxon>Teleostei</taxon>
        <taxon>Neoteleostei</taxon>
        <taxon>Acanthomorphata</taxon>
        <taxon>Anabantaria</taxon>
        <taxon>Synbranchiformes</taxon>
        <taxon>Synbranchidae</taxon>
        <taxon>Monopterus</taxon>
    </lineage>
</organism>
<feature type="domain" description="C2H2-type" evidence="16">
    <location>
        <begin position="372"/>
        <end position="399"/>
    </location>
</feature>
<evidence type="ECO:0000256" key="6">
    <source>
        <dbReference type="ARBA" id="ARBA00022771"/>
    </source>
</evidence>
<dbReference type="GO" id="GO:0000981">
    <property type="term" value="F:DNA-binding transcription factor activity, RNA polymerase II-specific"/>
    <property type="evidence" value="ECO:0007669"/>
    <property type="project" value="TreeGrafter"/>
</dbReference>
<evidence type="ECO:0000256" key="9">
    <source>
        <dbReference type="ARBA" id="ARBA00023015"/>
    </source>
</evidence>
<feature type="domain" description="C2H2-type" evidence="16">
    <location>
        <begin position="429"/>
        <end position="456"/>
    </location>
</feature>
<evidence type="ECO:0000256" key="13">
    <source>
        <dbReference type="PROSITE-ProRule" id="PRU00042"/>
    </source>
</evidence>
<evidence type="ECO:0000256" key="11">
    <source>
        <dbReference type="ARBA" id="ARBA00023163"/>
    </source>
</evidence>
<dbReference type="PANTHER" id="PTHR23226:SF416">
    <property type="entry name" value="FI01424P"/>
    <property type="match status" value="1"/>
</dbReference>
<feature type="domain" description="C2H2-type" evidence="16">
    <location>
        <begin position="612"/>
        <end position="639"/>
    </location>
</feature>
<keyword evidence="12" id="KW-0539">Nucleus</keyword>
<dbReference type="FunFam" id="3.30.160.60:FF:000624">
    <property type="entry name" value="zinc finger protein 697"/>
    <property type="match status" value="2"/>
</dbReference>
<feature type="domain" description="C2H2-type" evidence="16">
    <location>
        <begin position="541"/>
        <end position="568"/>
    </location>
</feature>
<evidence type="ECO:0000256" key="12">
    <source>
        <dbReference type="ARBA" id="ARBA00023242"/>
    </source>
</evidence>
<keyword evidence="14" id="KW-0175">Coiled coil</keyword>
<feature type="domain" description="C2H2-type" evidence="16">
    <location>
        <begin position="724"/>
        <end position="751"/>
    </location>
</feature>
<dbReference type="AlphaFoldDB" id="A0A3Q3R2R5"/>
<keyword evidence="4" id="KW-0479">Metal-binding</keyword>
<dbReference type="SMART" id="SM00355">
    <property type="entry name" value="ZnF_C2H2"/>
    <property type="match status" value="16"/>
</dbReference>